<proteinExistence type="predicted"/>
<feature type="region of interest" description="Disordered" evidence="1">
    <location>
        <begin position="1"/>
        <end position="24"/>
    </location>
</feature>
<evidence type="ECO:0000313" key="2">
    <source>
        <dbReference type="EMBL" id="CEK85035.1"/>
    </source>
</evidence>
<gene>
    <name evidence="2" type="primary">ORF145884</name>
</gene>
<protein>
    <submittedName>
        <fullName evidence="2">Uncharacterized protein</fullName>
    </submittedName>
</protein>
<sequence length="57" mass="6274">EDGDGLDTSSGKKKKDRQYSTYRKGKRVVLQKKIGLGTHGGKLLKPSSNLCRRLGLT</sequence>
<name>A0A0B7AYU6_9EUPU</name>
<dbReference type="EMBL" id="HACG01038170">
    <property type="protein sequence ID" value="CEK85035.1"/>
    <property type="molecule type" value="Transcribed_RNA"/>
</dbReference>
<evidence type="ECO:0000256" key="1">
    <source>
        <dbReference type="SAM" id="MobiDB-lite"/>
    </source>
</evidence>
<dbReference type="AlphaFoldDB" id="A0A0B7AYU6"/>
<organism evidence="2">
    <name type="scientific">Arion vulgaris</name>
    <dbReference type="NCBI Taxonomy" id="1028688"/>
    <lineage>
        <taxon>Eukaryota</taxon>
        <taxon>Metazoa</taxon>
        <taxon>Spiralia</taxon>
        <taxon>Lophotrochozoa</taxon>
        <taxon>Mollusca</taxon>
        <taxon>Gastropoda</taxon>
        <taxon>Heterobranchia</taxon>
        <taxon>Euthyneura</taxon>
        <taxon>Panpulmonata</taxon>
        <taxon>Eupulmonata</taxon>
        <taxon>Stylommatophora</taxon>
        <taxon>Helicina</taxon>
        <taxon>Arionoidea</taxon>
        <taxon>Arionidae</taxon>
        <taxon>Arion</taxon>
    </lineage>
</organism>
<accession>A0A0B7AYU6</accession>
<reference evidence="2" key="1">
    <citation type="submission" date="2014-12" db="EMBL/GenBank/DDBJ databases">
        <title>Insight into the proteome of Arion vulgaris.</title>
        <authorList>
            <person name="Aradska J."/>
            <person name="Bulat T."/>
            <person name="Smidak R."/>
            <person name="Sarate P."/>
            <person name="Gangsoo J."/>
            <person name="Sialana F."/>
            <person name="Bilban M."/>
            <person name="Lubec G."/>
        </authorList>
    </citation>
    <scope>NUCLEOTIDE SEQUENCE</scope>
    <source>
        <tissue evidence="2">Skin</tissue>
    </source>
</reference>
<feature type="non-terminal residue" evidence="2">
    <location>
        <position position="1"/>
    </location>
</feature>